<dbReference type="EMBL" id="GBXM01052787">
    <property type="protein sequence ID" value="JAH55790.1"/>
    <property type="molecule type" value="Transcribed_RNA"/>
</dbReference>
<organism evidence="1">
    <name type="scientific">Anguilla anguilla</name>
    <name type="common">European freshwater eel</name>
    <name type="synonym">Muraena anguilla</name>
    <dbReference type="NCBI Taxonomy" id="7936"/>
    <lineage>
        <taxon>Eukaryota</taxon>
        <taxon>Metazoa</taxon>
        <taxon>Chordata</taxon>
        <taxon>Craniata</taxon>
        <taxon>Vertebrata</taxon>
        <taxon>Euteleostomi</taxon>
        <taxon>Actinopterygii</taxon>
        <taxon>Neopterygii</taxon>
        <taxon>Teleostei</taxon>
        <taxon>Anguilliformes</taxon>
        <taxon>Anguillidae</taxon>
        <taxon>Anguilla</taxon>
    </lineage>
</organism>
<reference evidence="1" key="1">
    <citation type="submission" date="2014-11" db="EMBL/GenBank/DDBJ databases">
        <authorList>
            <person name="Amaro Gonzalez C."/>
        </authorList>
    </citation>
    <scope>NUCLEOTIDE SEQUENCE</scope>
</reference>
<dbReference type="EMBL" id="GBXM01049819">
    <property type="protein sequence ID" value="JAH58758.1"/>
    <property type="molecule type" value="Transcribed_RNA"/>
</dbReference>
<name>A0A0E9UAA9_ANGAN</name>
<protein>
    <submittedName>
        <fullName evidence="1">Uncharacterized protein</fullName>
    </submittedName>
</protein>
<accession>A0A0E9UAA9</accession>
<reference evidence="1" key="2">
    <citation type="journal article" date="2015" name="Fish Shellfish Immunol.">
        <title>Early steps in the European eel (Anguilla anguilla)-Vibrio vulnificus interaction in the gills: Role of the RtxA13 toxin.</title>
        <authorList>
            <person name="Callol A."/>
            <person name="Pajuelo D."/>
            <person name="Ebbesson L."/>
            <person name="Teles M."/>
            <person name="MacKenzie S."/>
            <person name="Amaro C."/>
        </authorList>
    </citation>
    <scope>NUCLEOTIDE SEQUENCE</scope>
</reference>
<dbReference type="EMBL" id="GBXM01043461">
    <property type="protein sequence ID" value="JAH65116.1"/>
    <property type="molecule type" value="Transcribed_RNA"/>
</dbReference>
<dbReference type="EMBL" id="GBXM01058356">
    <property type="protein sequence ID" value="JAH50221.1"/>
    <property type="molecule type" value="Transcribed_RNA"/>
</dbReference>
<sequence>MKLILSLSPRLTIKLYHKSVCQCRPVCTQSRLCTKEFKLSGVTEGLRSPF</sequence>
<evidence type="ECO:0000313" key="1">
    <source>
        <dbReference type="EMBL" id="JAH62687.1"/>
    </source>
</evidence>
<dbReference type="EMBL" id="GBXM01045890">
    <property type="protein sequence ID" value="JAH62687.1"/>
    <property type="molecule type" value="Transcribed_RNA"/>
</dbReference>
<proteinExistence type="predicted"/>
<dbReference type="AlphaFoldDB" id="A0A0E9UAA9"/>